<dbReference type="EMBL" id="CP022685">
    <property type="protein sequence ID" value="ATL28254.1"/>
    <property type="molecule type" value="Genomic_DNA"/>
</dbReference>
<evidence type="ECO:0000313" key="3">
    <source>
        <dbReference type="Proteomes" id="UP000221011"/>
    </source>
</evidence>
<name>A0A291Q9Y9_9ACTN</name>
<gene>
    <name evidence="2" type="ORF">KY5_3236c</name>
</gene>
<sequence>MLRRLLARLLPGTGTRRAPVAEAEAEAQAETVAVAEESPLRPGPSAPTRLPRSPYARDAAEGRPVDVSGAPLARPYYRAAERRLLQAERRLALALALEGVDYGPAVIHGMTLPA</sequence>
<feature type="region of interest" description="Disordered" evidence="1">
    <location>
        <begin position="16"/>
        <end position="63"/>
    </location>
</feature>
<protein>
    <submittedName>
        <fullName evidence="2">Uncharacterized protein</fullName>
    </submittedName>
</protein>
<dbReference type="KEGG" id="sfk:KY5_3236c"/>
<evidence type="ECO:0000313" key="2">
    <source>
        <dbReference type="EMBL" id="ATL28254.1"/>
    </source>
</evidence>
<dbReference type="AlphaFoldDB" id="A0A291Q9Y9"/>
<accession>A0A291Q9Y9</accession>
<keyword evidence="3" id="KW-1185">Reference proteome</keyword>
<reference evidence="2 3" key="1">
    <citation type="submission" date="2017-08" db="EMBL/GenBank/DDBJ databases">
        <title>Complete Genome Sequence of Streptomyces formicae KY5, the formicamycin producer.</title>
        <authorList>
            <person name="Holmes N.A."/>
            <person name="Devine R."/>
            <person name="Qin Z."/>
            <person name="Seipke R.F."/>
            <person name="Wilkinson B."/>
            <person name="Hutchings M.I."/>
        </authorList>
    </citation>
    <scope>NUCLEOTIDE SEQUENCE [LARGE SCALE GENOMIC DNA]</scope>
    <source>
        <strain evidence="2 3">KY5</strain>
    </source>
</reference>
<dbReference type="RefSeq" id="WP_098242940.1">
    <property type="nucleotide sequence ID" value="NZ_CP022685.1"/>
</dbReference>
<dbReference type="Proteomes" id="UP000221011">
    <property type="component" value="Chromosome"/>
</dbReference>
<feature type="compositionally biased region" description="Low complexity" evidence="1">
    <location>
        <begin position="18"/>
        <end position="37"/>
    </location>
</feature>
<organism evidence="2 3">
    <name type="scientific">Streptomyces formicae</name>
    <dbReference type="NCBI Taxonomy" id="1616117"/>
    <lineage>
        <taxon>Bacteria</taxon>
        <taxon>Bacillati</taxon>
        <taxon>Actinomycetota</taxon>
        <taxon>Actinomycetes</taxon>
        <taxon>Kitasatosporales</taxon>
        <taxon>Streptomycetaceae</taxon>
        <taxon>Streptomyces</taxon>
    </lineage>
</organism>
<evidence type="ECO:0000256" key="1">
    <source>
        <dbReference type="SAM" id="MobiDB-lite"/>
    </source>
</evidence>
<proteinExistence type="predicted"/>